<evidence type="ECO:0000259" key="4">
    <source>
        <dbReference type="PROSITE" id="PS50102"/>
    </source>
</evidence>
<dbReference type="AlphaFoldDB" id="A0A6A3BMG2"/>
<reference evidence="5" key="1">
    <citation type="submission" date="2019-09" db="EMBL/GenBank/DDBJ databases">
        <title>Draft genome information of white flower Hibiscus syriacus.</title>
        <authorList>
            <person name="Kim Y.-M."/>
        </authorList>
    </citation>
    <scope>NUCLEOTIDE SEQUENCE [LARGE SCALE GENOMIC DNA]</scope>
    <source>
        <strain evidence="5">YM2019G1</strain>
    </source>
</reference>
<evidence type="ECO:0000256" key="2">
    <source>
        <dbReference type="PROSITE-ProRule" id="PRU00176"/>
    </source>
</evidence>
<protein>
    <submittedName>
        <fullName evidence="5">Glycine-rich RNA-binding protein RZ1A</fullName>
    </submittedName>
</protein>
<feature type="compositionally biased region" description="Basic and acidic residues" evidence="3">
    <location>
        <begin position="56"/>
        <end position="67"/>
    </location>
</feature>
<dbReference type="PANTHER" id="PTHR48028:SF2">
    <property type="entry name" value="GLYCINE-RICH RNA-BINDING PROTEIN RZ1A"/>
    <property type="match status" value="1"/>
</dbReference>
<gene>
    <name evidence="5" type="ORF">F3Y22_tig00110156pilonHSYRG00257</name>
</gene>
<feature type="domain" description="RRM" evidence="4">
    <location>
        <begin position="19"/>
        <end position="68"/>
    </location>
</feature>
<evidence type="ECO:0000313" key="5">
    <source>
        <dbReference type="EMBL" id="KAE8716039.1"/>
    </source>
</evidence>
<dbReference type="InterPro" id="IPR051106">
    <property type="entry name" value="RNA-bind/splicing_reg"/>
</dbReference>
<evidence type="ECO:0000256" key="1">
    <source>
        <dbReference type="ARBA" id="ARBA00022884"/>
    </source>
</evidence>
<evidence type="ECO:0000256" key="3">
    <source>
        <dbReference type="SAM" id="MobiDB-lite"/>
    </source>
</evidence>
<dbReference type="InterPro" id="IPR012677">
    <property type="entry name" value="Nucleotide-bd_a/b_plait_sf"/>
</dbReference>
<accession>A0A6A3BMG2</accession>
<dbReference type="GO" id="GO:0003723">
    <property type="term" value="F:RNA binding"/>
    <property type="evidence" value="ECO:0007669"/>
    <property type="project" value="UniProtKB-UniRule"/>
</dbReference>
<keyword evidence="6" id="KW-1185">Reference proteome</keyword>
<feature type="compositionally biased region" description="Basic and acidic residues" evidence="3">
    <location>
        <begin position="132"/>
        <end position="145"/>
    </location>
</feature>
<dbReference type="PANTHER" id="PTHR48028">
    <property type="entry name" value="GLYCINE-RICH RNA-BINDING PROTEIN RZ1A"/>
    <property type="match status" value="1"/>
</dbReference>
<feature type="region of interest" description="Disordered" evidence="3">
    <location>
        <begin position="55"/>
        <end position="152"/>
    </location>
</feature>
<dbReference type="EMBL" id="VEPZ02000855">
    <property type="protein sequence ID" value="KAE8716039.1"/>
    <property type="molecule type" value="Genomic_DNA"/>
</dbReference>
<organism evidence="5 6">
    <name type="scientific">Hibiscus syriacus</name>
    <name type="common">Rose of Sharon</name>
    <dbReference type="NCBI Taxonomy" id="106335"/>
    <lineage>
        <taxon>Eukaryota</taxon>
        <taxon>Viridiplantae</taxon>
        <taxon>Streptophyta</taxon>
        <taxon>Embryophyta</taxon>
        <taxon>Tracheophyta</taxon>
        <taxon>Spermatophyta</taxon>
        <taxon>Magnoliopsida</taxon>
        <taxon>eudicotyledons</taxon>
        <taxon>Gunneridae</taxon>
        <taxon>Pentapetalae</taxon>
        <taxon>rosids</taxon>
        <taxon>malvids</taxon>
        <taxon>Malvales</taxon>
        <taxon>Malvaceae</taxon>
        <taxon>Malvoideae</taxon>
        <taxon>Hibiscus</taxon>
    </lineage>
</organism>
<name>A0A6A3BMG2_HIBSY</name>
<keyword evidence="1 2" id="KW-0694">RNA-binding</keyword>
<dbReference type="InterPro" id="IPR000504">
    <property type="entry name" value="RRM_dom"/>
</dbReference>
<evidence type="ECO:0000313" key="6">
    <source>
        <dbReference type="Proteomes" id="UP000436088"/>
    </source>
</evidence>
<dbReference type="Proteomes" id="UP000436088">
    <property type="component" value="Unassembled WGS sequence"/>
</dbReference>
<proteinExistence type="predicted"/>
<feature type="compositionally biased region" description="Basic and acidic residues" evidence="3">
    <location>
        <begin position="74"/>
        <end position="89"/>
    </location>
</feature>
<dbReference type="InterPro" id="IPR035979">
    <property type="entry name" value="RBD_domain_sf"/>
</dbReference>
<sequence length="152" mass="16832">MINVLVNHQLYVTENFCLIQVAVDRFSGRSRGFGFFTFDEKAAMEEAIEAMTGMDLDGRNITVDRAKPQQVSGRDYDDDRSRDRDRGYDGGRGSNGGECFNDSGRYGPDRNGDRFSGRSRDAGSRGGSGSDRYNRERSGPYERHGPGGPRSG</sequence>
<dbReference type="SUPFAM" id="SSF54928">
    <property type="entry name" value="RNA-binding domain, RBD"/>
    <property type="match status" value="1"/>
</dbReference>
<dbReference type="PROSITE" id="PS50102">
    <property type="entry name" value="RRM"/>
    <property type="match status" value="1"/>
</dbReference>
<dbReference type="Pfam" id="PF00076">
    <property type="entry name" value="RRM_1"/>
    <property type="match status" value="1"/>
</dbReference>
<comment type="caution">
    <text evidence="5">The sequence shown here is derived from an EMBL/GenBank/DDBJ whole genome shotgun (WGS) entry which is preliminary data.</text>
</comment>
<dbReference type="Gene3D" id="3.30.70.330">
    <property type="match status" value="1"/>
</dbReference>
<feature type="compositionally biased region" description="Basic and acidic residues" evidence="3">
    <location>
        <begin position="107"/>
        <end position="123"/>
    </location>
</feature>